<evidence type="ECO:0000259" key="1">
    <source>
        <dbReference type="Pfam" id="PF13473"/>
    </source>
</evidence>
<sequence>MKPQIIILVVLGLVIAGWALWLVSGRSLSIGEVAPPVTAVITDGVQFIDIAAKGGYSPRVIVAKAGVQSVIRVATNGTFDCSSSVVIPALGYQKFLSPTGTEDIVLSPEQAHGTLQGTCTMGMYSFRVEF</sequence>
<dbReference type="InterPro" id="IPR008972">
    <property type="entry name" value="Cupredoxin"/>
</dbReference>
<evidence type="ECO:0000313" key="2">
    <source>
        <dbReference type="EMBL" id="PIR82927.1"/>
    </source>
</evidence>
<dbReference type="SUPFAM" id="SSF49503">
    <property type="entry name" value="Cupredoxins"/>
    <property type="match status" value="1"/>
</dbReference>
<protein>
    <recommendedName>
        <fullName evidence="1">EfeO-type cupredoxin-like domain-containing protein</fullName>
    </recommendedName>
</protein>
<comment type="caution">
    <text evidence="2">The sequence shown here is derived from an EMBL/GenBank/DDBJ whole genome shotgun (WGS) entry which is preliminary data.</text>
</comment>
<dbReference type="AlphaFoldDB" id="A0A2H0U954"/>
<reference evidence="3" key="1">
    <citation type="submission" date="2017-09" db="EMBL/GenBank/DDBJ databases">
        <title>Depth-based differentiation of microbial function through sediment-hosted aquifers and enrichment of novel symbionts in the deep terrestrial subsurface.</title>
        <authorList>
            <person name="Probst A.J."/>
            <person name="Ladd B."/>
            <person name="Jarett J.K."/>
            <person name="Geller-Mcgrath D.E."/>
            <person name="Sieber C.M.K."/>
            <person name="Emerson J.B."/>
            <person name="Anantharaman K."/>
            <person name="Thomas B.C."/>
            <person name="Malmstrom R."/>
            <person name="Stieglmeier M."/>
            <person name="Klingl A."/>
            <person name="Woyke T."/>
            <person name="Ryan C.M."/>
            <person name="Banfield J.F."/>
        </authorList>
    </citation>
    <scope>NUCLEOTIDE SEQUENCE [LARGE SCALE GENOMIC DNA]</scope>
</reference>
<dbReference type="Proteomes" id="UP000230179">
    <property type="component" value="Unassembled WGS sequence"/>
</dbReference>
<accession>A0A2H0U954</accession>
<dbReference type="EMBL" id="PFBL01000024">
    <property type="protein sequence ID" value="PIR82927.1"/>
    <property type="molecule type" value="Genomic_DNA"/>
</dbReference>
<organism evidence="2 3">
    <name type="scientific">Candidatus Kaiserbacteria bacterium CG10_big_fil_rev_8_21_14_0_10_56_12</name>
    <dbReference type="NCBI Taxonomy" id="1974611"/>
    <lineage>
        <taxon>Bacteria</taxon>
        <taxon>Candidatus Kaiseribacteriota</taxon>
    </lineage>
</organism>
<dbReference type="Pfam" id="PF13473">
    <property type="entry name" value="Cupredoxin_1"/>
    <property type="match status" value="1"/>
</dbReference>
<feature type="domain" description="EfeO-type cupredoxin-like" evidence="1">
    <location>
        <begin position="15"/>
        <end position="124"/>
    </location>
</feature>
<name>A0A2H0U954_9BACT</name>
<evidence type="ECO:0000313" key="3">
    <source>
        <dbReference type="Proteomes" id="UP000230179"/>
    </source>
</evidence>
<proteinExistence type="predicted"/>
<gene>
    <name evidence="2" type="ORF">COU19_03255</name>
</gene>
<dbReference type="Gene3D" id="2.60.40.420">
    <property type="entry name" value="Cupredoxins - blue copper proteins"/>
    <property type="match status" value="1"/>
</dbReference>
<dbReference type="InterPro" id="IPR028096">
    <property type="entry name" value="EfeO_Cupredoxin"/>
</dbReference>